<dbReference type="Pfam" id="PF00069">
    <property type="entry name" value="Pkinase"/>
    <property type="match status" value="1"/>
</dbReference>
<dbReference type="Gene3D" id="1.10.510.10">
    <property type="entry name" value="Transferase(Phosphotransferase) domain 1"/>
    <property type="match status" value="1"/>
</dbReference>
<evidence type="ECO:0000256" key="4">
    <source>
        <dbReference type="SAM" id="MobiDB-lite"/>
    </source>
</evidence>
<dbReference type="OrthoDB" id="5961232at2759"/>
<dbReference type="InterPro" id="IPR017441">
    <property type="entry name" value="Protein_kinase_ATP_BS"/>
</dbReference>
<dbReference type="FunCoup" id="A0A6P8J035">
    <property type="interactions" value="2546"/>
</dbReference>
<evidence type="ECO:0000256" key="1">
    <source>
        <dbReference type="ARBA" id="ARBA00022741"/>
    </source>
</evidence>
<gene>
    <name evidence="7" type="primary">LOC116306828</name>
</gene>
<feature type="compositionally biased region" description="Basic and acidic residues" evidence="4">
    <location>
        <begin position="45"/>
        <end position="63"/>
    </location>
</feature>
<feature type="domain" description="Protein kinase" evidence="5">
    <location>
        <begin position="222"/>
        <end position="462"/>
    </location>
</feature>
<evidence type="ECO:0000256" key="3">
    <source>
        <dbReference type="PROSITE-ProRule" id="PRU10141"/>
    </source>
</evidence>
<dbReference type="RefSeq" id="XP_031572807.1">
    <property type="nucleotide sequence ID" value="XM_031716947.1"/>
</dbReference>
<dbReference type="InterPro" id="IPR000719">
    <property type="entry name" value="Prot_kinase_dom"/>
</dbReference>
<dbReference type="InterPro" id="IPR008266">
    <property type="entry name" value="Tyr_kinase_AS"/>
</dbReference>
<protein>
    <submittedName>
        <fullName evidence="7">Probable serine/threonine-protein kinase DDB_G0271682</fullName>
    </submittedName>
</protein>
<keyword evidence="7" id="KW-0808">Transferase</keyword>
<keyword evidence="1 3" id="KW-0547">Nucleotide-binding</keyword>
<dbReference type="GO" id="GO:0005524">
    <property type="term" value="F:ATP binding"/>
    <property type="evidence" value="ECO:0007669"/>
    <property type="project" value="UniProtKB-UniRule"/>
</dbReference>
<dbReference type="PROSITE" id="PS00107">
    <property type="entry name" value="PROTEIN_KINASE_ATP"/>
    <property type="match status" value="1"/>
</dbReference>
<dbReference type="PANTHER" id="PTHR44329:SF298">
    <property type="entry name" value="MIXED LINEAGE KINASE DOMAIN-LIKE PROTEIN"/>
    <property type="match status" value="1"/>
</dbReference>
<feature type="compositionally biased region" description="Basic and acidic residues" evidence="4">
    <location>
        <begin position="170"/>
        <end position="189"/>
    </location>
</feature>
<dbReference type="PROSITE" id="PS00109">
    <property type="entry name" value="PROTEIN_KINASE_TYR"/>
    <property type="match status" value="1"/>
</dbReference>
<dbReference type="InterPro" id="IPR011009">
    <property type="entry name" value="Kinase-like_dom_sf"/>
</dbReference>
<dbReference type="Gene3D" id="3.30.200.20">
    <property type="entry name" value="Phosphorylase Kinase, domain 1"/>
    <property type="match status" value="1"/>
</dbReference>
<evidence type="ECO:0000313" key="7">
    <source>
        <dbReference type="RefSeq" id="XP_031572807.1"/>
    </source>
</evidence>
<proteinExistence type="predicted"/>
<evidence type="ECO:0000259" key="5">
    <source>
        <dbReference type="PROSITE" id="PS50011"/>
    </source>
</evidence>
<feature type="compositionally biased region" description="Basic and acidic residues" evidence="4">
    <location>
        <begin position="141"/>
        <end position="163"/>
    </location>
</feature>
<feature type="compositionally biased region" description="Basic and acidic residues" evidence="4">
    <location>
        <begin position="76"/>
        <end position="93"/>
    </location>
</feature>
<dbReference type="GO" id="GO:0004672">
    <property type="term" value="F:protein kinase activity"/>
    <property type="evidence" value="ECO:0007669"/>
    <property type="project" value="InterPro"/>
</dbReference>
<dbReference type="PANTHER" id="PTHR44329">
    <property type="entry name" value="SERINE/THREONINE-PROTEIN KINASE TNNI3K-RELATED"/>
    <property type="match status" value="1"/>
</dbReference>
<dbReference type="PROSITE" id="PS50011">
    <property type="entry name" value="PROTEIN_KINASE_DOM"/>
    <property type="match status" value="1"/>
</dbReference>
<dbReference type="SUPFAM" id="SSF56112">
    <property type="entry name" value="Protein kinase-like (PK-like)"/>
    <property type="match status" value="1"/>
</dbReference>
<dbReference type="AlphaFoldDB" id="A0A6P8J035"/>
<dbReference type="KEGG" id="aten:116306828"/>
<dbReference type="GO" id="GO:0097527">
    <property type="term" value="P:necroptotic signaling pathway"/>
    <property type="evidence" value="ECO:0007669"/>
    <property type="project" value="TreeGrafter"/>
</dbReference>
<feature type="compositionally biased region" description="Basic and acidic residues" evidence="4">
    <location>
        <begin position="1"/>
        <end position="37"/>
    </location>
</feature>
<dbReference type="InParanoid" id="A0A6P8J035"/>
<evidence type="ECO:0000256" key="2">
    <source>
        <dbReference type="ARBA" id="ARBA00022840"/>
    </source>
</evidence>
<feature type="compositionally biased region" description="Basic and acidic residues" evidence="4">
    <location>
        <begin position="100"/>
        <end position="117"/>
    </location>
</feature>
<feature type="binding site" evidence="3">
    <location>
        <position position="249"/>
    </location>
    <ligand>
        <name>ATP</name>
        <dbReference type="ChEBI" id="CHEBI:30616"/>
    </ligand>
</feature>
<dbReference type="Proteomes" id="UP000515163">
    <property type="component" value="Unplaced"/>
</dbReference>
<keyword evidence="6" id="KW-1185">Reference proteome</keyword>
<accession>A0A6P8J035</accession>
<reference evidence="7" key="1">
    <citation type="submission" date="2025-08" db="UniProtKB">
        <authorList>
            <consortium name="RefSeq"/>
        </authorList>
    </citation>
    <scope>IDENTIFICATION</scope>
    <source>
        <tissue evidence="7">Tentacle</tissue>
    </source>
</reference>
<evidence type="ECO:0000313" key="6">
    <source>
        <dbReference type="Proteomes" id="UP000515163"/>
    </source>
</evidence>
<dbReference type="GeneID" id="116306828"/>
<organism evidence="6 7">
    <name type="scientific">Actinia tenebrosa</name>
    <name type="common">Australian red waratah sea anemone</name>
    <dbReference type="NCBI Taxonomy" id="6105"/>
    <lineage>
        <taxon>Eukaryota</taxon>
        <taxon>Metazoa</taxon>
        <taxon>Cnidaria</taxon>
        <taxon>Anthozoa</taxon>
        <taxon>Hexacorallia</taxon>
        <taxon>Actiniaria</taxon>
        <taxon>Actiniidae</taxon>
        <taxon>Actinia</taxon>
    </lineage>
</organism>
<keyword evidence="7" id="KW-0418">Kinase</keyword>
<name>A0A6P8J035_ACTTE</name>
<feature type="region of interest" description="Disordered" evidence="4">
    <location>
        <begin position="1"/>
        <end position="191"/>
    </location>
</feature>
<keyword evidence="2 3" id="KW-0067">ATP-binding</keyword>
<dbReference type="InterPro" id="IPR051681">
    <property type="entry name" value="Ser/Thr_Kinases-Pseudokinases"/>
</dbReference>
<sequence length="462" mass="53767">MQLHQERQASDKRLPEQAREEIERRLHSSEQRSHELEVALAAERQANEETERRLYSSEQRSSELEVALAAQRKAKRETERRFYSSEQRSRELEASLAAERQSREETERRLHSSEQRSRVLRRRLHDSEQRSSELEASLATEKQEKEETERRFYSSEQRSHELETSLAAERQSREETERRLYSSEQRSSELETTLATVQQEFEESLRSNEPSCDWILDRNEIRLSDKEIGVGAWGRVVEGTFGGYEVAVKEMHQAILSPYNKRLFEREMNIASKCRHPCLLQFIGATNDDQSPLFVTELLETNLRAVLRKRPLEPSELMTIALDVAKGLNYLHLKRPAPIVHRDISSANVLLWKKGANWRAKVSDYGTANFLQTIMTACPGAVIYSAPEAHTPQQSPKVDGYSFGVLLCEMNIREMPDVNKRKQQIARVSNTFYRRLIRRCLLQNFEERSSMAEIIEEIKNSE</sequence>